<evidence type="ECO:0000256" key="1">
    <source>
        <dbReference type="SAM" id="Phobius"/>
    </source>
</evidence>
<dbReference type="RefSeq" id="WP_218286251.1">
    <property type="nucleotide sequence ID" value="NZ_CP076448.1"/>
</dbReference>
<organism evidence="2 3">
    <name type="scientific">Elioraea tepida</name>
    <dbReference type="NCBI Taxonomy" id="2843330"/>
    <lineage>
        <taxon>Bacteria</taxon>
        <taxon>Pseudomonadati</taxon>
        <taxon>Pseudomonadota</taxon>
        <taxon>Alphaproteobacteria</taxon>
        <taxon>Acetobacterales</taxon>
        <taxon>Elioraeaceae</taxon>
        <taxon>Elioraea</taxon>
    </lineage>
</organism>
<dbReference type="AlphaFoldDB" id="A0A975YJW3"/>
<feature type="transmembrane region" description="Helical" evidence="1">
    <location>
        <begin position="87"/>
        <end position="111"/>
    </location>
</feature>
<proteinExistence type="predicted"/>
<dbReference type="InterPro" id="IPR009905">
    <property type="entry name" value="BCHF"/>
</dbReference>
<dbReference type="Pfam" id="PF07284">
    <property type="entry name" value="BCHF"/>
    <property type="match status" value="1"/>
</dbReference>
<dbReference type="GO" id="GO:0019685">
    <property type="term" value="P:photosynthesis, dark reaction"/>
    <property type="evidence" value="ECO:0007669"/>
    <property type="project" value="InterPro"/>
</dbReference>
<keyword evidence="1" id="KW-1133">Transmembrane helix</keyword>
<dbReference type="EMBL" id="CP076448">
    <property type="protein sequence ID" value="QXM25195.1"/>
    <property type="molecule type" value="Genomic_DNA"/>
</dbReference>
<feature type="transmembrane region" description="Helical" evidence="1">
    <location>
        <begin position="157"/>
        <end position="176"/>
    </location>
</feature>
<keyword evidence="3" id="KW-1185">Reference proteome</keyword>
<gene>
    <name evidence="2" type="primary">bchF</name>
    <name evidence="2" type="ORF">KO353_02790</name>
</gene>
<keyword evidence="1" id="KW-0472">Membrane</keyword>
<keyword evidence="1" id="KW-0812">Transmembrane</keyword>
<dbReference type="GO" id="GO:0016836">
    <property type="term" value="F:hydro-lyase activity"/>
    <property type="evidence" value="ECO:0007669"/>
    <property type="project" value="InterPro"/>
</dbReference>
<name>A0A975YJW3_9PROT</name>
<protein>
    <submittedName>
        <fullName evidence="2">2-vinyl bacteriochlorophyllide hydratase</fullName>
    </submittedName>
</protein>
<reference evidence="2" key="1">
    <citation type="submission" date="2021-06" db="EMBL/GenBank/DDBJ databases">
        <title>Elioraea tepida, sp. nov., a moderately thermophilic aerobic anoxygenic phototrophic bacterium isolated from an alkaline siliceous hot spring mat community in Yellowstone National Park, WY, USA.</title>
        <authorList>
            <person name="Saini M.K."/>
            <person name="Yoshida S."/>
            <person name="Sebastian A."/>
            <person name="Hirose S."/>
            <person name="Hara E."/>
            <person name="Tamaki H."/>
            <person name="Soulier N.T."/>
            <person name="Albert I."/>
            <person name="Hanada S."/>
            <person name="Bryant D.A."/>
            <person name="Tank M."/>
        </authorList>
    </citation>
    <scope>NUCLEOTIDE SEQUENCE</scope>
    <source>
        <strain evidence="2">MS-P2</strain>
    </source>
</reference>
<feature type="transmembrane region" description="Helical" evidence="1">
    <location>
        <begin position="131"/>
        <end position="151"/>
    </location>
</feature>
<feature type="transmembrane region" description="Helical" evidence="1">
    <location>
        <begin position="57"/>
        <end position="81"/>
    </location>
</feature>
<evidence type="ECO:0000313" key="3">
    <source>
        <dbReference type="Proteomes" id="UP000694001"/>
    </source>
</evidence>
<sequence length="203" mass="22303">MLTYRAVQKLLDSVDCSPWGTACGRTMLHGRTAPGERREPLYTPEQRARRDASKWTLVQGILAPLQFAVFLVSLGLVLNYLATGHGFAAATASIVIKTLLLYTIMVTGSLWEHDVFGKYLFARPFFWEDVFSMLVLALHTLYLVMAAAGIGSPRSQMLVALAAYAAYVVNAAQFVLKLRSARRDSRDLSSAAAEGRGRPGYAQ</sequence>
<dbReference type="Proteomes" id="UP000694001">
    <property type="component" value="Chromosome"/>
</dbReference>
<dbReference type="NCBIfam" id="TIGR02020">
    <property type="entry name" value="BchF"/>
    <property type="match status" value="1"/>
</dbReference>
<dbReference type="KEGG" id="elio:KO353_02790"/>
<evidence type="ECO:0000313" key="2">
    <source>
        <dbReference type="EMBL" id="QXM25195.1"/>
    </source>
</evidence>
<dbReference type="GO" id="GO:0030494">
    <property type="term" value="P:bacteriochlorophyll biosynthetic process"/>
    <property type="evidence" value="ECO:0007669"/>
    <property type="project" value="InterPro"/>
</dbReference>
<accession>A0A975YJW3</accession>